<gene>
    <name evidence="3" type="ORF">ACAOBT_LOCUS38416</name>
</gene>
<feature type="domain" description="Multiprotein bridging factor 1 N-terminal" evidence="2">
    <location>
        <begin position="165"/>
        <end position="194"/>
    </location>
</feature>
<dbReference type="AlphaFoldDB" id="A0A9P0QJC2"/>
<comment type="caution">
    <text evidence="3">The sequence shown here is derived from an EMBL/GenBank/DDBJ whole genome shotgun (WGS) entry which is preliminary data.</text>
</comment>
<name>A0A9P0QJC2_ACAOB</name>
<dbReference type="Proteomes" id="UP001152888">
    <property type="component" value="Unassembled WGS sequence"/>
</dbReference>
<feature type="domain" description="Multiprotein bridging factor 1 N-terminal" evidence="2">
    <location>
        <begin position="69"/>
        <end position="96"/>
    </location>
</feature>
<keyword evidence="1" id="KW-0238">DNA-binding</keyword>
<dbReference type="PANTHER" id="PTHR10245:SF15">
    <property type="entry name" value="ENDOTHELIAL DIFFERENTIATION-RELATED FACTOR 1"/>
    <property type="match status" value="1"/>
</dbReference>
<dbReference type="InterPro" id="IPR010982">
    <property type="entry name" value="Lambda_DNA-bd_dom_sf"/>
</dbReference>
<reference evidence="3" key="1">
    <citation type="submission" date="2022-03" db="EMBL/GenBank/DDBJ databases">
        <authorList>
            <person name="Sayadi A."/>
        </authorList>
    </citation>
    <scope>NUCLEOTIDE SEQUENCE</scope>
</reference>
<protein>
    <recommendedName>
        <fullName evidence="2">Multiprotein bridging factor 1 N-terminal domain-containing protein</fullName>
    </recommendedName>
</protein>
<dbReference type="InterPro" id="IPR013729">
    <property type="entry name" value="MBF1_N"/>
</dbReference>
<keyword evidence="4" id="KW-1185">Reference proteome</keyword>
<dbReference type="PANTHER" id="PTHR10245">
    <property type="entry name" value="ENDOTHELIAL DIFFERENTIATION-RELATED FACTOR 1 MULTIPROTEIN BRIDGING FACTOR 1"/>
    <property type="match status" value="1"/>
</dbReference>
<sequence>MPTTPPRESHKLPVEMNLRLQQEISPSPTLLGSSSLHAMEKDHLPPQPICHKTMCVVWTCNYIFQYNTSGSNKQHVTTKNTAKLDRETEELKHETIPLDVGKLIQQGRQAKGLRQKDLATKINEKPQIPKRARQLVDNMDRTDLGDDRLMGKDGRSTTLALRSANTTNHNKQHVTTKNTAKLDRETEELKHETIPLDVGKLIQQGRQAKGLRQKDLATKINEKPQVITDERIASKRVSGRARQKGYIF</sequence>
<dbReference type="GO" id="GO:0003677">
    <property type="term" value="F:DNA binding"/>
    <property type="evidence" value="ECO:0007669"/>
    <property type="project" value="UniProtKB-KW"/>
</dbReference>
<dbReference type="Gene3D" id="1.10.260.40">
    <property type="entry name" value="lambda repressor-like DNA-binding domains"/>
    <property type="match status" value="2"/>
</dbReference>
<evidence type="ECO:0000259" key="2">
    <source>
        <dbReference type="Pfam" id="PF08523"/>
    </source>
</evidence>
<dbReference type="Pfam" id="PF08523">
    <property type="entry name" value="MBF1"/>
    <property type="match status" value="2"/>
</dbReference>
<dbReference type="GO" id="GO:0006357">
    <property type="term" value="P:regulation of transcription by RNA polymerase II"/>
    <property type="evidence" value="ECO:0007669"/>
    <property type="project" value="UniProtKB-ARBA"/>
</dbReference>
<evidence type="ECO:0000313" key="4">
    <source>
        <dbReference type="Proteomes" id="UP001152888"/>
    </source>
</evidence>
<organism evidence="3 4">
    <name type="scientific">Acanthoscelides obtectus</name>
    <name type="common">Bean weevil</name>
    <name type="synonym">Bruchus obtectus</name>
    <dbReference type="NCBI Taxonomy" id="200917"/>
    <lineage>
        <taxon>Eukaryota</taxon>
        <taxon>Metazoa</taxon>
        <taxon>Ecdysozoa</taxon>
        <taxon>Arthropoda</taxon>
        <taxon>Hexapoda</taxon>
        <taxon>Insecta</taxon>
        <taxon>Pterygota</taxon>
        <taxon>Neoptera</taxon>
        <taxon>Endopterygota</taxon>
        <taxon>Coleoptera</taxon>
        <taxon>Polyphaga</taxon>
        <taxon>Cucujiformia</taxon>
        <taxon>Chrysomeloidea</taxon>
        <taxon>Chrysomelidae</taxon>
        <taxon>Bruchinae</taxon>
        <taxon>Bruchini</taxon>
        <taxon>Acanthoscelides</taxon>
    </lineage>
</organism>
<evidence type="ECO:0000313" key="3">
    <source>
        <dbReference type="EMBL" id="CAH2021263.1"/>
    </source>
</evidence>
<dbReference type="OrthoDB" id="10253401at2759"/>
<evidence type="ECO:0000256" key="1">
    <source>
        <dbReference type="ARBA" id="ARBA00023125"/>
    </source>
</evidence>
<dbReference type="SUPFAM" id="SSF47413">
    <property type="entry name" value="lambda repressor-like DNA-binding domains"/>
    <property type="match status" value="1"/>
</dbReference>
<dbReference type="GO" id="GO:0005634">
    <property type="term" value="C:nucleus"/>
    <property type="evidence" value="ECO:0007669"/>
    <property type="project" value="TreeGrafter"/>
</dbReference>
<accession>A0A9P0QJC2</accession>
<proteinExistence type="predicted"/>
<dbReference type="EMBL" id="CAKOFQ010012036">
    <property type="protein sequence ID" value="CAH2021263.1"/>
    <property type="molecule type" value="Genomic_DNA"/>
</dbReference>